<dbReference type="PANTHER" id="PTHR46957:SF3">
    <property type="entry name" value="CYTOKINE RECEPTOR"/>
    <property type="match status" value="1"/>
</dbReference>
<keyword evidence="1" id="KW-1133">Transmembrane helix</keyword>
<dbReference type="Pfam" id="PF00041">
    <property type="entry name" value="fn3"/>
    <property type="match status" value="2"/>
</dbReference>
<keyword evidence="1" id="KW-0472">Membrane</keyword>
<name>A0AAV2Q9G9_MEGNR</name>
<dbReference type="Proteomes" id="UP001497623">
    <property type="component" value="Unassembled WGS sequence"/>
</dbReference>
<feature type="domain" description="Fibronectin type-III" evidence="2">
    <location>
        <begin position="551"/>
        <end position="643"/>
    </location>
</feature>
<dbReference type="Gene3D" id="2.60.40.10">
    <property type="entry name" value="Immunoglobulins"/>
    <property type="match status" value="2"/>
</dbReference>
<dbReference type="GO" id="GO:0016020">
    <property type="term" value="C:membrane"/>
    <property type="evidence" value="ECO:0007669"/>
    <property type="project" value="UniProtKB-SubCell"/>
</dbReference>
<organism evidence="3 4">
    <name type="scientific">Meganyctiphanes norvegica</name>
    <name type="common">Northern krill</name>
    <name type="synonym">Thysanopoda norvegica</name>
    <dbReference type="NCBI Taxonomy" id="48144"/>
    <lineage>
        <taxon>Eukaryota</taxon>
        <taxon>Metazoa</taxon>
        <taxon>Ecdysozoa</taxon>
        <taxon>Arthropoda</taxon>
        <taxon>Crustacea</taxon>
        <taxon>Multicrustacea</taxon>
        <taxon>Malacostraca</taxon>
        <taxon>Eumalacostraca</taxon>
        <taxon>Eucarida</taxon>
        <taxon>Euphausiacea</taxon>
        <taxon>Euphausiidae</taxon>
        <taxon>Meganyctiphanes</taxon>
    </lineage>
</organism>
<keyword evidence="4" id="KW-1185">Reference proteome</keyword>
<dbReference type="SMART" id="SM00060">
    <property type="entry name" value="FN3"/>
    <property type="match status" value="4"/>
</dbReference>
<keyword evidence="1" id="KW-0812">Transmembrane</keyword>
<dbReference type="EMBL" id="CAXKWB010004448">
    <property type="protein sequence ID" value="CAL4073767.1"/>
    <property type="molecule type" value="Genomic_DNA"/>
</dbReference>
<dbReference type="SUPFAM" id="SSF49265">
    <property type="entry name" value="Fibronectin type III"/>
    <property type="match status" value="3"/>
</dbReference>
<dbReference type="InterPro" id="IPR036116">
    <property type="entry name" value="FN3_sf"/>
</dbReference>
<dbReference type="CDD" id="cd00063">
    <property type="entry name" value="FN3"/>
    <property type="match status" value="2"/>
</dbReference>
<protein>
    <recommendedName>
        <fullName evidence="2">Fibronectin type-III domain-containing protein</fullName>
    </recommendedName>
</protein>
<feature type="transmembrane region" description="Helical" evidence="1">
    <location>
        <begin position="1129"/>
        <end position="1162"/>
    </location>
</feature>
<dbReference type="PANTHER" id="PTHR46957">
    <property type="entry name" value="CYTOKINE RECEPTOR"/>
    <property type="match status" value="1"/>
</dbReference>
<evidence type="ECO:0000256" key="1">
    <source>
        <dbReference type="SAM" id="Phobius"/>
    </source>
</evidence>
<dbReference type="InterPro" id="IPR050713">
    <property type="entry name" value="RTP_Phos/Ushers"/>
</dbReference>
<feature type="domain" description="Fibronectin type-III" evidence="2">
    <location>
        <begin position="34"/>
        <end position="134"/>
    </location>
</feature>
<evidence type="ECO:0000313" key="3">
    <source>
        <dbReference type="EMBL" id="CAL4073767.1"/>
    </source>
</evidence>
<evidence type="ECO:0000259" key="2">
    <source>
        <dbReference type="PROSITE" id="PS50853"/>
    </source>
</evidence>
<evidence type="ECO:0000313" key="4">
    <source>
        <dbReference type="Proteomes" id="UP001497623"/>
    </source>
</evidence>
<sequence>MMVDSSRTCYLSCGDLINNLQSSCYINKWTNFFAPGPPDLTFLQREMNQFVLTWNLPLNSSPAEHYDVNYKFISYGGCNDTLDSSTYFRINVNETELVFTDLQPYSKYIFCVVASNKGGDGPLVCEETYTPPIKGPSVNLSEFICKSISYRNYCSANYSGHCHEVNGPGLRAQLDLVAFIDCSELNSTLHFISIPVNGYIEFELPNVSPLLSGISYNATLTLYNNISSGSRATTELATAEQVPGQVSSLHGQSFHHNYSHWVQLYIKLPCPPIGPPTVLQVLYSNDIVNVSLEDRCEQKEYDNCPIINNLFTDNLYNLNVRLGNSKGWGNSSYVTIRTLQNPPWPPVILIERDVGGLKVSWEVDREGTKPQYYYMLYKFLRYAGCVKHHTDGQSHHLTLRSTQVLLDQLESNAVYNICVQAKGLTGDSPFTCQQYVTQPQTGPALDIEGFQCISDYNNKAICSARIIGTCRNINGLHLEAHLNIKGSVNCTGENISIKVNLTLKEMVLKFITDTSLQTGIEYNANLLLRNEFGEGTYSQSYFMTNAAKPPPVVNPSAISVSSIGAVLQWSAPCPDHGRIIRYYINDKPLPYIQKCENISGNTYCYKVQGFKPGMQYRFKIEAENLAGKSDANFISLTTDLEYPSAPVSVKSKKGLEWLDISIGIPEKTGGPLLSCTVKVIGQNHTCTADIINMDVAAGYVKCNISGLDAGKKYLTSEFCCNGKGCSEEINTTLATLPTKPKLMGNIGLLETKSSNIKITLPYVESTKDQNSYVAVIVHDISNGNDYTTIKLSEVFNKIRKEKEQHTDSSSNIYDVIYFPHNNMILTDDKDNEKRTSTISNSSKDINIENSKIKKDIYFNSKKEQISSFHDMADMVNEGFIYIDPITDNYFKMYEDKRVSSPILIDESDGSGESYLGDKETYTGSGESYLGSGEIPHLFTDIRPFGDMEQRIHETTFSPIHMKPLDNGNAEIFDISTENKFGENIEVSTSGSIPIMITQIYTKTKKTMQQDEVTIPTDFLPDKVEEKYISECSDNVYIAGILFKGQEEFNVGDGKSYGGYRNCPLQPGHKYKLGFVAVTHLDGEEQYSEQSLGTAVIAKDEDSWYNGLSEILDSFRTMGSFILKAMQSPVGVICFIVAVALALFGFIIPALFCWALVTGPVFFINKENWNLQKHQRELGDGTSMDAIPCEDIPMVDMNFEKK</sequence>
<gene>
    <name evidence="3" type="ORF">MNOR_LOCUS9254</name>
</gene>
<reference evidence="3 4" key="1">
    <citation type="submission" date="2024-05" db="EMBL/GenBank/DDBJ databases">
        <authorList>
            <person name="Wallberg A."/>
        </authorList>
    </citation>
    <scope>NUCLEOTIDE SEQUENCE [LARGE SCALE GENOMIC DNA]</scope>
</reference>
<dbReference type="InterPro" id="IPR003961">
    <property type="entry name" value="FN3_dom"/>
</dbReference>
<dbReference type="InterPro" id="IPR013783">
    <property type="entry name" value="Ig-like_fold"/>
</dbReference>
<proteinExistence type="predicted"/>
<feature type="non-terminal residue" evidence="3">
    <location>
        <position position="1201"/>
    </location>
</feature>
<dbReference type="PROSITE" id="PS50853">
    <property type="entry name" value="FN3"/>
    <property type="match status" value="3"/>
</dbReference>
<comment type="caution">
    <text evidence="3">The sequence shown here is derived from an EMBL/GenBank/DDBJ whole genome shotgun (WGS) entry which is preliminary data.</text>
</comment>
<feature type="domain" description="Fibronectin type-III" evidence="2">
    <location>
        <begin position="342"/>
        <end position="444"/>
    </location>
</feature>
<dbReference type="AlphaFoldDB" id="A0AAV2Q9G9"/>
<accession>A0AAV2Q9G9</accession>